<accession>A0A5J4K1Q5</accession>
<dbReference type="Proteomes" id="UP000334820">
    <property type="component" value="Unassembled WGS sequence"/>
</dbReference>
<organism evidence="1 2">
    <name type="scientific">Thermogemmatispora aurantia</name>
    <dbReference type="NCBI Taxonomy" id="2045279"/>
    <lineage>
        <taxon>Bacteria</taxon>
        <taxon>Bacillati</taxon>
        <taxon>Chloroflexota</taxon>
        <taxon>Ktedonobacteria</taxon>
        <taxon>Thermogemmatisporales</taxon>
        <taxon>Thermogemmatisporaceae</taxon>
        <taxon>Thermogemmatispora</taxon>
    </lineage>
</organism>
<evidence type="ECO:0000313" key="1">
    <source>
        <dbReference type="EMBL" id="GER81725.1"/>
    </source>
</evidence>
<gene>
    <name evidence="1" type="ORF">KTAU_03630</name>
</gene>
<proteinExistence type="predicted"/>
<comment type="caution">
    <text evidence="1">The sequence shown here is derived from an EMBL/GenBank/DDBJ whole genome shotgun (WGS) entry which is preliminary data.</text>
</comment>
<keyword evidence="2" id="KW-1185">Reference proteome</keyword>
<protein>
    <submittedName>
        <fullName evidence="1">Uncharacterized protein</fullName>
    </submittedName>
</protein>
<dbReference type="AlphaFoldDB" id="A0A5J4K1Q5"/>
<dbReference type="EMBL" id="BKZV01000001">
    <property type="protein sequence ID" value="GER81725.1"/>
    <property type="molecule type" value="Genomic_DNA"/>
</dbReference>
<sequence length="46" mass="4592">MPVEAIEPAAGAAPLVAGAVAPQTWEALLTFDDVEVGFGVGVGVLR</sequence>
<name>A0A5J4K1Q5_9CHLR</name>
<reference evidence="1 2" key="1">
    <citation type="journal article" date="2019" name="Int. J. Syst. Evol. Microbiol.">
        <title>Thermogemmatispora aurantia sp. nov. and Thermogemmatispora argillosa sp. nov., within the class Ktedonobacteria, and emended description of the genus Thermogemmatispora.</title>
        <authorList>
            <person name="Zheng Y."/>
            <person name="Wang C.M."/>
            <person name="Sakai Y."/>
            <person name="Abe K."/>
            <person name="Yokota A."/>
            <person name="Yabe S."/>
        </authorList>
    </citation>
    <scope>NUCLEOTIDE SEQUENCE [LARGE SCALE GENOMIC DNA]</scope>
    <source>
        <strain evidence="1 2">A1-2</strain>
    </source>
</reference>
<evidence type="ECO:0000313" key="2">
    <source>
        <dbReference type="Proteomes" id="UP000334820"/>
    </source>
</evidence>